<name>A0A8J3GDP9_9BACT</name>
<sequence length="131" mass="14897">MNDRRHLLDRDIERERLRRAESRESRSPATGCYEEVGADSRTVIRLVLNLKNGLQVSYPYANMSLVELISAGRLAIHGTCPIVERIEIEGKNLEPLARLLALQRLSSVSVRSRTAFSTDYTQITCIRIIKD</sequence>
<organism evidence="1 2">
    <name type="scientific">Cerasicoccus arenae</name>
    <dbReference type="NCBI Taxonomy" id="424488"/>
    <lineage>
        <taxon>Bacteria</taxon>
        <taxon>Pseudomonadati</taxon>
        <taxon>Verrucomicrobiota</taxon>
        <taxon>Opitutia</taxon>
        <taxon>Puniceicoccales</taxon>
        <taxon>Cerasicoccaceae</taxon>
        <taxon>Cerasicoccus</taxon>
    </lineage>
</organism>
<dbReference type="EMBL" id="BMXG01000003">
    <property type="protein sequence ID" value="GHB93299.1"/>
    <property type="molecule type" value="Genomic_DNA"/>
</dbReference>
<comment type="caution">
    <text evidence="1">The sequence shown here is derived from an EMBL/GenBank/DDBJ whole genome shotgun (WGS) entry which is preliminary data.</text>
</comment>
<evidence type="ECO:0000313" key="1">
    <source>
        <dbReference type="EMBL" id="GHB93299.1"/>
    </source>
</evidence>
<dbReference type="AlphaFoldDB" id="A0A8J3GDP9"/>
<dbReference type="RefSeq" id="WP_189511681.1">
    <property type="nucleotide sequence ID" value="NZ_BMXG01000003.1"/>
</dbReference>
<evidence type="ECO:0000313" key="2">
    <source>
        <dbReference type="Proteomes" id="UP000642829"/>
    </source>
</evidence>
<dbReference type="Proteomes" id="UP000642829">
    <property type="component" value="Unassembled WGS sequence"/>
</dbReference>
<protein>
    <submittedName>
        <fullName evidence="1">Uncharacterized protein</fullName>
    </submittedName>
</protein>
<proteinExistence type="predicted"/>
<gene>
    <name evidence="1" type="ORF">GCM10007047_05810</name>
</gene>
<reference evidence="1" key="2">
    <citation type="submission" date="2020-09" db="EMBL/GenBank/DDBJ databases">
        <authorList>
            <person name="Sun Q."/>
            <person name="Kim S."/>
        </authorList>
    </citation>
    <scope>NUCLEOTIDE SEQUENCE</scope>
    <source>
        <strain evidence="1">KCTC 12870</strain>
    </source>
</reference>
<keyword evidence="2" id="KW-1185">Reference proteome</keyword>
<reference evidence="1" key="1">
    <citation type="journal article" date="2014" name="Int. J. Syst. Evol. Microbiol.">
        <title>Complete genome sequence of Corynebacterium casei LMG S-19264T (=DSM 44701T), isolated from a smear-ripened cheese.</title>
        <authorList>
            <consortium name="US DOE Joint Genome Institute (JGI-PGF)"/>
            <person name="Walter F."/>
            <person name="Albersmeier A."/>
            <person name="Kalinowski J."/>
            <person name="Ruckert C."/>
        </authorList>
    </citation>
    <scope>NUCLEOTIDE SEQUENCE</scope>
    <source>
        <strain evidence="1">KCTC 12870</strain>
    </source>
</reference>
<accession>A0A8J3GDP9</accession>